<feature type="region of interest" description="Disordered" evidence="1">
    <location>
        <begin position="1"/>
        <end position="20"/>
    </location>
</feature>
<dbReference type="Gene3D" id="3.40.50.300">
    <property type="entry name" value="P-loop containing nucleotide triphosphate hydrolases"/>
    <property type="match status" value="1"/>
</dbReference>
<dbReference type="PANTHER" id="PTHR43642:SF1">
    <property type="entry name" value="HYBRID SIGNAL TRANSDUCTION HISTIDINE KINASE G"/>
    <property type="match status" value="1"/>
</dbReference>
<sequence>MAEHFQDEVPDTPNHKRLGRGRRFSDLTISLGSALSPTTISLRSGSSLLSGDILPSRESLNVRKSISLSQLNVSGENLYGRQEEVLTLRDTYRRIRQAPRESPLHLLDDALPEMVLVYGYSGTGKTFLVEQAFSEIATLDGFFVTGKCDLQHRDQPYTAFVSALTELAGTILARDDSPFLMMELQDAINNTDRNVLIEHVPELEEVLEGEDSELEEEDEHIGSKENRFIASCLRFIRALCRPSRPLVLFLDDLQWADAASLDLLESLVTDWKNPSVIVVCAYSDNEVAEANHPLTEKIRLIKSKRTVTGIEVKNLNASATNSLVSDLLRSSEEDTKSLADIITTKTCGNPVFAIQFLNALLNEELVQYNLCTFKWRWDKEKIMSKFVTSNVANPMADKLRKLPPDTQLMLKVAACLGCQFDTTTLILAMNAFNFVNARTETEGNVDIVLRTLDALRKDGLLERKKDAKSYVFVHDHIQHAAFCLIPIDEQEQFQGRIGKALVDSSTPDQLDSFVLVAVDLYNCGIPSILGNDAELVQLAALNLRAGQQAMKSAAFDSAGKYHETGITLLPKINTWKDHYILILELCNGAAQAYYCIGNFDVMQKYLDMVLPRNISIGDKFTAYSTHLKVLAVRRKYDEALTTSFRVLDEIGFTFPLRTSRYISLCVDAVKTDFLIKRDAGHISELPLMEDEKRIHAMGIMEILGGICYQTNNPLFNYVVFRMVRWSLRYGICSSSCWAFAMFGAMKATYTCLLGNVRFGFDLGNTALGLFERLTLRNDRTKTMLIKVGYIDHWTIPVHALVKPALAVYDLGMKCGDVESAMWARFHAVCYTWFASRPLGILEGDLKADYRMMQNYQQYATLAALLPFWQAILNLMGKSSDPKVLSGEAMIQEDVLGVASENHHHVVITIVNSLRMELAYLFHDYESAGTLAENLRDPDAVLPGFFQICRHYFFECLTSIALAKTTKLYKWKARAVKTEKKIRKWAKSGNFNCFHMLCLLEAEMAMLKGKTKEAKVSYDAAIASAARSGFSQDRALAHERAALFFLDLNDDFWASYHISRARQCYAYWGASAKVQHLEKDHADLLNYDASIKSALSHERG</sequence>
<dbReference type="InterPro" id="IPR053159">
    <property type="entry name" value="Hybrid_Histidine_Kinase"/>
</dbReference>
<organism evidence="3">
    <name type="scientific">Attheya septentrionalis</name>
    <dbReference type="NCBI Taxonomy" id="420275"/>
    <lineage>
        <taxon>Eukaryota</taxon>
        <taxon>Sar</taxon>
        <taxon>Stramenopiles</taxon>
        <taxon>Ochrophyta</taxon>
        <taxon>Bacillariophyta</taxon>
        <taxon>Coscinodiscophyceae</taxon>
        <taxon>Chaetocerotophycidae</taxon>
        <taxon>Chaetocerotales</taxon>
        <taxon>Attheyaceae</taxon>
        <taxon>Attheya</taxon>
    </lineage>
</organism>
<dbReference type="InterPro" id="IPR041664">
    <property type="entry name" value="AAA_16"/>
</dbReference>
<name>A0A7S2UK11_9STRA</name>
<evidence type="ECO:0000256" key="1">
    <source>
        <dbReference type="SAM" id="MobiDB-lite"/>
    </source>
</evidence>
<protein>
    <recommendedName>
        <fullName evidence="2">Orc1-like AAA ATPase domain-containing protein</fullName>
    </recommendedName>
</protein>
<evidence type="ECO:0000313" key="3">
    <source>
        <dbReference type="EMBL" id="CAD9822114.1"/>
    </source>
</evidence>
<reference evidence="3" key="1">
    <citation type="submission" date="2021-01" db="EMBL/GenBank/DDBJ databases">
        <authorList>
            <person name="Corre E."/>
            <person name="Pelletier E."/>
            <person name="Niang G."/>
            <person name="Scheremetjew M."/>
            <person name="Finn R."/>
            <person name="Kale V."/>
            <person name="Holt S."/>
            <person name="Cochrane G."/>
            <person name="Meng A."/>
            <person name="Brown T."/>
            <person name="Cohen L."/>
        </authorList>
    </citation>
    <scope>NUCLEOTIDE SEQUENCE</scope>
    <source>
        <strain evidence="3">CCMP2084</strain>
    </source>
</reference>
<dbReference type="EMBL" id="HBHQ01020699">
    <property type="protein sequence ID" value="CAD9822114.1"/>
    <property type="molecule type" value="Transcribed_RNA"/>
</dbReference>
<evidence type="ECO:0000259" key="2">
    <source>
        <dbReference type="Pfam" id="PF13191"/>
    </source>
</evidence>
<gene>
    <name evidence="3" type="ORF">ASEP1449_LOCUS13948</name>
</gene>
<dbReference type="SUPFAM" id="SSF52540">
    <property type="entry name" value="P-loop containing nucleoside triphosphate hydrolases"/>
    <property type="match status" value="1"/>
</dbReference>
<dbReference type="PANTHER" id="PTHR43642">
    <property type="entry name" value="HYBRID SIGNAL TRANSDUCTION HISTIDINE KINASE G"/>
    <property type="match status" value="1"/>
</dbReference>
<dbReference type="Pfam" id="PF13191">
    <property type="entry name" value="AAA_16"/>
    <property type="match status" value="1"/>
</dbReference>
<proteinExistence type="predicted"/>
<dbReference type="AlphaFoldDB" id="A0A7S2UK11"/>
<feature type="domain" description="Orc1-like AAA ATPase" evidence="2">
    <location>
        <begin position="78"/>
        <end position="279"/>
    </location>
</feature>
<accession>A0A7S2UK11</accession>
<dbReference type="InterPro" id="IPR027417">
    <property type="entry name" value="P-loop_NTPase"/>
</dbReference>